<keyword evidence="1" id="KW-0732">Signal</keyword>
<protein>
    <recommendedName>
        <fullName evidence="4">DUF4864 domain-containing protein</fullName>
    </recommendedName>
</protein>
<reference evidence="2 3" key="1">
    <citation type="submission" date="2024-09" db="EMBL/GenBank/DDBJ databases">
        <title>Description of Labrys sedimenti sp. nov., isolated from a diclofenac-degrading enrichment culture, and genome-based reclassification of Labrys portucalensis as a later heterotypic synonym of Labrys neptuniae.</title>
        <authorList>
            <person name="Tancsics A."/>
            <person name="Csepanyi A."/>
        </authorList>
    </citation>
    <scope>NUCLEOTIDE SEQUENCE [LARGE SCALE GENOMIC DNA]</scope>
    <source>
        <strain evidence="2 3">LMG 23412</strain>
    </source>
</reference>
<dbReference type="RefSeq" id="WP_394307875.1">
    <property type="nucleotide sequence ID" value="NZ_JBHGPK010000001.1"/>
</dbReference>
<dbReference type="Proteomes" id="UP001595190">
    <property type="component" value="Unassembled WGS sequence"/>
</dbReference>
<accession>A0ABV6Z797</accession>
<gene>
    <name evidence="2" type="ORF">ACETRX_00380</name>
</gene>
<name>A0ABV6Z797_9HYPH</name>
<organism evidence="2 3">
    <name type="scientific">Labrys neptuniae</name>
    <dbReference type="NCBI Taxonomy" id="376174"/>
    <lineage>
        <taxon>Bacteria</taxon>
        <taxon>Pseudomonadati</taxon>
        <taxon>Pseudomonadota</taxon>
        <taxon>Alphaproteobacteria</taxon>
        <taxon>Hyphomicrobiales</taxon>
        <taxon>Xanthobacteraceae</taxon>
        <taxon>Labrys</taxon>
    </lineage>
</organism>
<evidence type="ECO:0000313" key="3">
    <source>
        <dbReference type="Proteomes" id="UP001595190"/>
    </source>
</evidence>
<evidence type="ECO:0008006" key="4">
    <source>
        <dbReference type="Google" id="ProtNLM"/>
    </source>
</evidence>
<evidence type="ECO:0000256" key="1">
    <source>
        <dbReference type="SAM" id="SignalP"/>
    </source>
</evidence>
<feature type="chain" id="PRO_5047027552" description="DUF4864 domain-containing protein" evidence="1">
    <location>
        <begin position="23"/>
        <end position="138"/>
    </location>
</feature>
<comment type="caution">
    <text evidence="2">The sequence shown here is derived from an EMBL/GenBank/DDBJ whole genome shotgun (WGS) entry which is preliminary data.</text>
</comment>
<dbReference type="EMBL" id="JBHGPK010000001">
    <property type="protein sequence ID" value="MFC2248058.1"/>
    <property type="molecule type" value="Genomic_DNA"/>
</dbReference>
<sequence length="138" mass="14791">MMKLASCIVLTAALMSIIPAFAQAPKSTAASAAVQKEFSSFITRFRAALKANDAAAVAGLAKLPFQNDSAIADAAQFRAKIYRPDFTAKTRACLQREKPVYDRDGDGNDSYSVGCGEQIFVFTRTPTGFLLSDIAVND</sequence>
<evidence type="ECO:0000313" key="2">
    <source>
        <dbReference type="EMBL" id="MFC2248058.1"/>
    </source>
</evidence>
<feature type="signal peptide" evidence="1">
    <location>
        <begin position="1"/>
        <end position="22"/>
    </location>
</feature>
<proteinExistence type="predicted"/>